<dbReference type="InterPro" id="IPR011964">
    <property type="entry name" value="YVTN_b-propeller_repeat"/>
</dbReference>
<dbReference type="SUPFAM" id="SSF51004">
    <property type="entry name" value="C-terminal (heme d1) domain of cytochrome cd1-nitrite reductase"/>
    <property type="match status" value="1"/>
</dbReference>
<evidence type="ECO:0000313" key="3">
    <source>
        <dbReference type="Proteomes" id="UP001596223"/>
    </source>
</evidence>
<feature type="chain" id="PRO_5046871995" evidence="1">
    <location>
        <begin position="29"/>
        <end position="368"/>
    </location>
</feature>
<sequence>MRSKTRVTAGICLVVGVLVCGCAATRSGAPVARFTTTAPATTTTDPATVGGSSIGPGPYRIEATVAVGENPRSVAIDPGLNRAYVAHLSDSDEEQSVSVIDTRTHTVTATIPAGRVFPGYPQSIAVDPVTHLVYLVCGNSAGKVLVISPDSNTVTATIEFDGDPAAVVVDSVRGIVYVGNRFSDTVTVIDAVTRAVVTTVPVGDDVRGLAVDPASHDLWVVSGDGVSVLDAATYTVSTTIPVGNDPRYIAIDPRHRTAYVTHSTENLVSVIDIDSRTRADSVSLGIRGKAFGAVIDPAEHTVYFTGMAAGTVTMVDTRTRTLTATRSSGITRSTTYGSATWGAAVDPATHYLYVTNENADQIEVIAPR</sequence>
<dbReference type="InterPro" id="IPR051200">
    <property type="entry name" value="Host-pathogen_enzymatic-act"/>
</dbReference>
<dbReference type="RefSeq" id="WP_378600003.1">
    <property type="nucleotide sequence ID" value="NZ_JBHSQN010000002.1"/>
</dbReference>
<dbReference type="Gene3D" id="2.130.10.10">
    <property type="entry name" value="YVTN repeat-like/Quinoprotein amine dehydrogenase"/>
    <property type="match status" value="2"/>
</dbReference>
<keyword evidence="1" id="KW-0732">Signal</keyword>
<dbReference type="NCBIfam" id="TIGR02276">
    <property type="entry name" value="beta_rpt_yvtn"/>
    <property type="match status" value="1"/>
</dbReference>
<gene>
    <name evidence="2" type="ORF">ACFP3H_04470</name>
</gene>
<dbReference type="EMBL" id="JBHSQN010000002">
    <property type="protein sequence ID" value="MFC6010293.1"/>
    <property type="molecule type" value="Genomic_DNA"/>
</dbReference>
<protein>
    <submittedName>
        <fullName evidence="2">YncE family protein</fullName>
    </submittedName>
</protein>
<reference evidence="3" key="1">
    <citation type="journal article" date="2019" name="Int. J. Syst. Evol. Microbiol.">
        <title>The Global Catalogue of Microorganisms (GCM) 10K type strain sequencing project: providing services to taxonomists for standard genome sequencing and annotation.</title>
        <authorList>
            <consortium name="The Broad Institute Genomics Platform"/>
            <consortium name="The Broad Institute Genome Sequencing Center for Infectious Disease"/>
            <person name="Wu L."/>
            <person name="Ma J."/>
        </authorList>
    </citation>
    <scope>NUCLEOTIDE SEQUENCE [LARGE SCALE GENOMIC DNA]</scope>
    <source>
        <strain evidence="3">CCUG 36956</strain>
    </source>
</reference>
<feature type="signal peptide" evidence="1">
    <location>
        <begin position="1"/>
        <end position="28"/>
    </location>
</feature>
<name>A0ABW1JNW1_9NOCA</name>
<comment type="caution">
    <text evidence="2">The sequence shown here is derived from an EMBL/GenBank/DDBJ whole genome shotgun (WGS) entry which is preliminary data.</text>
</comment>
<dbReference type="InterPro" id="IPR015943">
    <property type="entry name" value="WD40/YVTN_repeat-like_dom_sf"/>
</dbReference>
<dbReference type="PANTHER" id="PTHR47197:SF3">
    <property type="entry name" value="DIHYDRO-HEME D1 DEHYDROGENASE"/>
    <property type="match status" value="1"/>
</dbReference>
<dbReference type="InterPro" id="IPR011048">
    <property type="entry name" value="Haem_d1_sf"/>
</dbReference>
<organism evidence="2 3">
    <name type="scientific">Nocardia lasii</name>
    <dbReference type="NCBI Taxonomy" id="1616107"/>
    <lineage>
        <taxon>Bacteria</taxon>
        <taxon>Bacillati</taxon>
        <taxon>Actinomycetota</taxon>
        <taxon>Actinomycetes</taxon>
        <taxon>Mycobacteriales</taxon>
        <taxon>Nocardiaceae</taxon>
        <taxon>Nocardia</taxon>
    </lineage>
</organism>
<dbReference type="PANTHER" id="PTHR47197">
    <property type="entry name" value="PROTEIN NIRF"/>
    <property type="match status" value="1"/>
</dbReference>
<dbReference type="PROSITE" id="PS51257">
    <property type="entry name" value="PROKAR_LIPOPROTEIN"/>
    <property type="match status" value="1"/>
</dbReference>
<evidence type="ECO:0000313" key="2">
    <source>
        <dbReference type="EMBL" id="MFC6010293.1"/>
    </source>
</evidence>
<accession>A0ABW1JNW1</accession>
<dbReference type="Proteomes" id="UP001596223">
    <property type="component" value="Unassembled WGS sequence"/>
</dbReference>
<proteinExistence type="predicted"/>
<keyword evidence="3" id="KW-1185">Reference proteome</keyword>
<evidence type="ECO:0000256" key="1">
    <source>
        <dbReference type="SAM" id="SignalP"/>
    </source>
</evidence>